<dbReference type="InterPro" id="IPR025438">
    <property type="entry name" value="DUF4180"/>
</dbReference>
<feature type="domain" description="DUF4180" evidence="1">
    <location>
        <begin position="9"/>
        <end position="117"/>
    </location>
</feature>
<name>A0ABV5CGE2_9SPHI</name>
<dbReference type="Proteomes" id="UP001580928">
    <property type="component" value="Unassembled WGS sequence"/>
</dbReference>
<evidence type="ECO:0000259" key="1">
    <source>
        <dbReference type="Pfam" id="PF13788"/>
    </source>
</evidence>
<evidence type="ECO:0000313" key="3">
    <source>
        <dbReference type="Proteomes" id="UP001580928"/>
    </source>
</evidence>
<dbReference type="Pfam" id="PF13788">
    <property type="entry name" value="DUF4180"/>
    <property type="match status" value="1"/>
</dbReference>
<organism evidence="2 3">
    <name type="scientific">Albibacterium profundi</name>
    <dbReference type="NCBI Taxonomy" id="3134906"/>
    <lineage>
        <taxon>Bacteria</taxon>
        <taxon>Pseudomonadati</taxon>
        <taxon>Bacteroidota</taxon>
        <taxon>Sphingobacteriia</taxon>
        <taxon>Sphingobacteriales</taxon>
        <taxon>Sphingobacteriaceae</taxon>
        <taxon>Albibacterium</taxon>
    </lineage>
</organism>
<reference evidence="2 3" key="1">
    <citation type="submission" date="2024-04" db="EMBL/GenBank/DDBJ databases">
        <title>Albibacterium profundi sp. nov., isolated from sediment of the Challenger Deep of Mariana Trench.</title>
        <authorList>
            <person name="Wang Y."/>
        </authorList>
    </citation>
    <scope>NUCLEOTIDE SEQUENCE [LARGE SCALE GENOMIC DNA]</scope>
    <source>
        <strain evidence="2 3">RHL897</strain>
    </source>
</reference>
<gene>
    <name evidence="2" type="ORF">WKR92_11300</name>
</gene>
<evidence type="ECO:0000313" key="2">
    <source>
        <dbReference type="EMBL" id="MFB5946418.1"/>
    </source>
</evidence>
<keyword evidence="3" id="KW-1185">Reference proteome</keyword>
<dbReference type="RefSeq" id="WP_326326637.1">
    <property type="nucleotide sequence ID" value="NZ_JBBVGT010000002.1"/>
</dbReference>
<protein>
    <submittedName>
        <fullName evidence="2">DUF4180 domain-containing protein</fullName>
    </submittedName>
</protein>
<dbReference type="EMBL" id="JBBVGT010000002">
    <property type="protein sequence ID" value="MFB5946418.1"/>
    <property type="molecule type" value="Genomic_DNA"/>
</dbReference>
<sequence>MKIETYKINDIKVAEIITDEIILRTTEDGLDLLGNLYYQGFDKIIIYEKNITPDFFDLKTKIAGDILQKFTQYQMPLIIVGDFSKFKSKSLNDFIFESNKGKQINFVGSQSEAIKALTN</sequence>
<proteinExistence type="predicted"/>
<accession>A0ABV5CGE2</accession>
<comment type="caution">
    <text evidence="2">The sequence shown here is derived from an EMBL/GenBank/DDBJ whole genome shotgun (WGS) entry which is preliminary data.</text>
</comment>